<gene>
    <name evidence="1" type="ORF">C3731_09715</name>
</gene>
<name>A0A2S7IZV7_9HYPH</name>
<evidence type="ECO:0008006" key="3">
    <source>
        <dbReference type="Google" id="ProtNLM"/>
    </source>
</evidence>
<dbReference type="EMBL" id="PTRC01000016">
    <property type="protein sequence ID" value="PQA73539.1"/>
    <property type="molecule type" value="Genomic_DNA"/>
</dbReference>
<dbReference type="Proteomes" id="UP000238493">
    <property type="component" value="Unassembled WGS sequence"/>
</dbReference>
<dbReference type="AlphaFoldDB" id="A0A2S7IZV7"/>
<dbReference type="InterPro" id="IPR014710">
    <property type="entry name" value="RmlC-like_jellyroll"/>
</dbReference>
<dbReference type="RefSeq" id="WP_104755492.1">
    <property type="nucleotide sequence ID" value="NZ_JBHEEO010000003.1"/>
</dbReference>
<evidence type="ECO:0000313" key="2">
    <source>
        <dbReference type="Proteomes" id="UP000238493"/>
    </source>
</evidence>
<comment type="caution">
    <text evidence="1">The sequence shown here is derived from an EMBL/GenBank/DDBJ whole genome shotgun (WGS) entry which is preliminary data.</text>
</comment>
<dbReference type="InterPro" id="IPR011051">
    <property type="entry name" value="RmlC_Cupin_sf"/>
</dbReference>
<sequence>MACHDTSPVQGQLLGVKLDNGTRVTHGTGANIKVPLSGFPVTMHELYSGYDEGAKLSFEGQFGFIEFHTDCRLPRHVHMIHDEATGKPKMLPERILVLNGVGVTELCGEYFIIAPGTLVDIPPGVPHTWNACPAGVKLPDGTVSDGGFTMIYNYSDQTSFFPTEQTELLTRADEYIAYEGDLQDIRFPVMTAGEVARRARLVWNTELCRDLELA</sequence>
<evidence type="ECO:0000313" key="1">
    <source>
        <dbReference type="EMBL" id="PQA73539.1"/>
    </source>
</evidence>
<keyword evidence="2" id="KW-1185">Reference proteome</keyword>
<proteinExistence type="predicted"/>
<dbReference type="Gene3D" id="2.60.120.10">
    <property type="entry name" value="Jelly Rolls"/>
    <property type="match status" value="1"/>
</dbReference>
<protein>
    <recommendedName>
        <fullName evidence="3">Cupin domain-containing protein</fullName>
    </recommendedName>
</protein>
<accession>A0A2S7IZV7</accession>
<reference evidence="1 2" key="1">
    <citation type="submission" date="2018-02" db="EMBL/GenBank/DDBJ databases">
        <title>Draft genome sequence of Ochrobactrum oryzae found in Brazil.</title>
        <authorList>
            <person name="Cerdeira L."/>
            <person name="Andrade F."/>
            <person name="Zacariotto T."/>
            <person name="Barbosa B."/>
            <person name="Santos S."/>
            <person name="Cassetari V."/>
            <person name="Lincopan N."/>
        </authorList>
    </citation>
    <scope>NUCLEOTIDE SEQUENCE [LARGE SCALE GENOMIC DNA]</scope>
    <source>
        <strain evidence="1 2">OA447</strain>
    </source>
</reference>
<dbReference type="OrthoDB" id="8442754at2"/>
<organism evidence="1 2">
    <name type="scientific">Brucella oryzae</name>
    <dbReference type="NCBI Taxonomy" id="335286"/>
    <lineage>
        <taxon>Bacteria</taxon>
        <taxon>Pseudomonadati</taxon>
        <taxon>Pseudomonadota</taxon>
        <taxon>Alphaproteobacteria</taxon>
        <taxon>Hyphomicrobiales</taxon>
        <taxon>Brucellaceae</taxon>
        <taxon>Brucella/Ochrobactrum group</taxon>
        <taxon>Brucella</taxon>
    </lineage>
</organism>
<dbReference type="SUPFAM" id="SSF51182">
    <property type="entry name" value="RmlC-like cupins"/>
    <property type="match status" value="1"/>
</dbReference>